<dbReference type="Proteomes" id="UP000030787">
    <property type="component" value="Chromosome"/>
</dbReference>
<evidence type="ECO:0000313" key="3">
    <source>
        <dbReference type="Proteomes" id="UP000030787"/>
    </source>
</evidence>
<keyword evidence="2" id="KW-0418">Kinase</keyword>
<protein>
    <submittedName>
        <fullName evidence="2">Kinase binding protein CGI-121</fullName>
    </submittedName>
</protein>
<dbReference type="InterPro" id="IPR013926">
    <property type="entry name" value="CGI121/TPRKB"/>
</dbReference>
<dbReference type="Gene3D" id="3.30.2380.10">
    <property type="entry name" value="CGI121/TPRKB"/>
    <property type="match status" value="1"/>
</dbReference>
<dbReference type="HOGENOM" id="CLU_1709029_0_0_2"/>
<gene>
    <name evidence="2" type="ORF">Mpt1_c02840</name>
</gene>
<dbReference type="RefSeq" id="WP_048111528.1">
    <property type="nucleotide sequence ID" value="NZ_CP010070.1"/>
</dbReference>
<accession>A0A0A7LAT5</accession>
<organism evidence="2 3">
    <name type="scientific">Candidatus Methanoplasma termitum</name>
    <dbReference type="NCBI Taxonomy" id="1577791"/>
    <lineage>
        <taxon>Archaea</taxon>
        <taxon>Methanobacteriati</taxon>
        <taxon>Thermoplasmatota</taxon>
        <taxon>Thermoplasmata</taxon>
        <taxon>Methanomassiliicoccales</taxon>
        <taxon>Methanomassiliicoccaceae</taxon>
        <taxon>Candidatus Methanoplasma</taxon>
    </lineage>
</organism>
<evidence type="ECO:0000256" key="1">
    <source>
        <dbReference type="ARBA" id="ARBA00005546"/>
    </source>
</evidence>
<dbReference type="OrthoDB" id="69587at2157"/>
<dbReference type="GO" id="GO:0016301">
    <property type="term" value="F:kinase activity"/>
    <property type="evidence" value="ECO:0007669"/>
    <property type="project" value="UniProtKB-KW"/>
</dbReference>
<dbReference type="KEGG" id="mear:Mpt1_c02840"/>
<evidence type="ECO:0000313" key="2">
    <source>
        <dbReference type="EMBL" id="AIZ56184.1"/>
    </source>
</evidence>
<dbReference type="AlphaFoldDB" id="A0A0A7LAT5"/>
<dbReference type="EMBL" id="CP010070">
    <property type="protein sequence ID" value="AIZ56184.1"/>
    <property type="molecule type" value="Genomic_DNA"/>
</dbReference>
<proteinExistence type="inferred from homology"/>
<keyword evidence="3" id="KW-1185">Reference proteome</keyword>
<reference evidence="2 3" key="1">
    <citation type="journal article" date="2014" name="Appl. Environ. Microbiol.">
        <title>Comparative Genome Analysis of 'Candidatus Methanoplasma termitum' Indicates a New Mode of Energy Metabolism in the Seventh Order of Methanogens.</title>
        <authorList>
            <person name="Lang K."/>
            <person name="Schuldes J."/>
            <person name="Klingl A."/>
            <person name="Poehlein A."/>
            <person name="Daniel R."/>
            <person name="Brune A."/>
        </authorList>
    </citation>
    <scope>NUCLEOTIDE SEQUENCE [LARGE SCALE GENOMIC DNA]</scope>
    <source>
        <strain evidence="3">Mpt1</strain>
    </source>
</reference>
<dbReference type="GeneID" id="24817955"/>
<keyword evidence="2" id="KW-0808">Transferase</keyword>
<dbReference type="STRING" id="1577791.Mpt1_c02840"/>
<dbReference type="InterPro" id="IPR036504">
    <property type="entry name" value="CGI121/TPRKB_sf"/>
</dbReference>
<name>A0A0A7LAT5_9ARCH</name>
<dbReference type="SUPFAM" id="SSF143870">
    <property type="entry name" value="PF0523-like"/>
    <property type="match status" value="1"/>
</dbReference>
<comment type="similarity">
    <text evidence="1">Belongs to the CGI121/TPRKB family.</text>
</comment>
<sequence length="153" mass="16839">MNVQVIGIKGELGFDDIIKHFTRLGGDVILFDHDVVCGRDHILSAVMHAERAMIEGTNRSKTLLTETILYAAGDRQIGRAIEKMRPKDGNKGMVAVLFDIDDPKLDMIGMKRCDEIMESSYSKAEKLGADMFGGISSEDAALEHVAMADLLKQ</sequence>
<dbReference type="Pfam" id="PF08617">
    <property type="entry name" value="CGI-121"/>
    <property type="match status" value="1"/>
</dbReference>
<dbReference type="NCBIfam" id="NF011465">
    <property type="entry name" value="PRK14886.1-1"/>
    <property type="match status" value="1"/>
</dbReference>